<keyword evidence="3" id="KW-1185">Reference proteome</keyword>
<gene>
    <name evidence="2" type="ORF">K432DRAFT_365607</name>
</gene>
<feature type="compositionally biased region" description="Polar residues" evidence="1">
    <location>
        <begin position="9"/>
        <end position="25"/>
    </location>
</feature>
<feature type="compositionally biased region" description="Acidic residues" evidence="1">
    <location>
        <begin position="26"/>
        <end position="68"/>
    </location>
</feature>
<organism evidence="2 3">
    <name type="scientific">Lepidopterella palustris CBS 459.81</name>
    <dbReference type="NCBI Taxonomy" id="1314670"/>
    <lineage>
        <taxon>Eukaryota</taxon>
        <taxon>Fungi</taxon>
        <taxon>Dikarya</taxon>
        <taxon>Ascomycota</taxon>
        <taxon>Pezizomycotina</taxon>
        <taxon>Dothideomycetes</taxon>
        <taxon>Pleosporomycetidae</taxon>
        <taxon>Mytilinidiales</taxon>
        <taxon>Argynnaceae</taxon>
        <taxon>Lepidopterella</taxon>
    </lineage>
</organism>
<dbReference type="Proteomes" id="UP000250266">
    <property type="component" value="Unassembled WGS sequence"/>
</dbReference>
<proteinExistence type="predicted"/>
<name>A0A8E2DW16_9PEZI</name>
<sequence length="68" mass="7500">MHLLESHVQELSSEVPPSQVQFNDASNEDGPDMSWWEEDEDTSFEGDESGSADSDGEGDEEVNDEHTG</sequence>
<protein>
    <submittedName>
        <fullName evidence="2">Uncharacterized protein</fullName>
    </submittedName>
</protein>
<feature type="region of interest" description="Disordered" evidence="1">
    <location>
        <begin position="1"/>
        <end position="68"/>
    </location>
</feature>
<accession>A0A8E2DW16</accession>
<reference evidence="2 3" key="1">
    <citation type="journal article" date="2016" name="Nat. Commun.">
        <title>Ectomycorrhizal ecology is imprinted in the genome of the dominant symbiotic fungus Cenococcum geophilum.</title>
        <authorList>
            <consortium name="DOE Joint Genome Institute"/>
            <person name="Peter M."/>
            <person name="Kohler A."/>
            <person name="Ohm R.A."/>
            <person name="Kuo A."/>
            <person name="Krutzmann J."/>
            <person name="Morin E."/>
            <person name="Arend M."/>
            <person name="Barry K.W."/>
            <person name="Binder M."/>
            <person name="Choi C."/>
            <person name="Clum A."/>
            <person name="Copeland A."/>
            <person name="Grisel N."/>
            <person name="Haridas S."/>
            <person name="Kipfer T."/>
            <person name="LaButti K."/>
            <person name="Lindquist E."/>
            <person name="Lipzen A."/>
            <person name="Maire R."/>
            <person name="Meier B."/>
            <person name="Mihaltcheva S."/>
            <person name="Molinier V."/>
            <person name="Murat C."/>
            <person name="Poggeler S."/>
            <person name="Quandt C.A."/>
            <person name="Sperisen C."/>
            <person name="Tritt A."/>
            <person name="Tisserant E."/>
            <person name="Crous P.W."/>
            <person name="Henrissat B."/>
            <person name="Nehls U."/>
            <person name="Egli S."/>
            <person name="Spatafora J.W."/>
            <person name="Grigoriev I.V."/>
            <person name="Martin F.M."/>
        </authorList>
    </citation>
    <scope>NUCLEOTIDE SEQUENCE [LARGE SCALE GENOMIC DNA]</scope>
    <source>
        <strain evidence="2 3">CBS 459.81</strain>
    </source>
</reference>
<dbReference type="AlphaFoldDB" id="A0A8E2DW16"/>
<evidence type="ECO:0000256" key="1">
    <source>
        <dbReference type="SAM" id="MobiDB-lite"/>
    </source>
</evidence>
<evidence type="ECO:0000313" key="3">
    <source>
        <dbReference type="Proteomes" id="UP000250266"/>
    </source>
</evidence>
<dbReference type="EMBL" id="KV746507">
    <property type="protein sequence ID" value="OCK72787.1"/>
    <property type="molecule type" value="Genomic_DNA"/>
</dbReference>
<evidence type="ECO:0000313" key="2">
    <source>
        <dbReference type="EMBL" id="OCK72787.1"/>
    </source>
</evidence>